<name>A0A395NZQ4_TRIAR</name>
<evidence type="ECO:0000313" key="4">
    <source>
        <dbReference type="Proteomes" id="UP000266272"/>
    </source>
</evidence>
<feature type="compositionally biased region" description="Low complexity" evidence="1">
    <location>
        <begin position="170"/>
        <end position="199"/>
    </location>
</feature>
<dbReference type="OrthoDB" id="3499003at2759"/>
<evidence type="ECO:0000313" key="3">
    <source>
        <dbReference type="EMBL" id="RFU81267.1"/>
    </source>
</evidence>
<keyword evidence="2" id="KW-0472">Membrane</keyword>
<evidence type="ECO:0000256" key="1">
    <source>
        <dbReference type="SAM" id="MobiDB-lite"/>
    </source>
</evidence>
<feature type="region of interest" description="Disordered" evidence="1">
    <location>
        <begin position="162"/>
        <end position="202"/>
    </location>
</feature>
<sequence>MGIQPDHNQAEGRGGDIETGQRGRSATITTSSTSNPDYHNSSSGRRNLTRAAPNGAPMSRDHGWVDEGRPVEQSARTFYREGTPPPPPTRDTNLDVSSTTNILHKAGEFYDYQYDHIAPPAPIPKATICGMKARLFWLVLGAVALLLAIGVGVGVGVGLGSRNQKSSVQPSPTTSLVPHTSSTSVSTSKTTSSAKPLPSNLLGCPQANNTRYQVPGSEKTFLLICGIDFSGADQAVDLGNLFTIDMEDCMSHCATFPGCTACGWGIIPGDPGSEHRCWLKGNLKKTHQTKPGWYFAVLQGNND</sequence>
<feature type="compositionally biased region" description="Polar residues" evidence="1">
    <location>
        <begin position="22"/>
        <end position="46"/>
    </location>
</feature>
<dbReference type="AlphaFoldDB" id="A0A395NZQ4"/>
<proteinExistence type="predicted"/>
<feature type="transmembrane region" description="Helical" evidence="2">
    <location>
        <begin position="135"/>
        <end position="159"/>
    </location>
</feature>
<comment type="caution">
    <text evidence="3">The sequence shown here is derived from an EMBL/GenBank/DDBJ whole genome shotgun (WGS) entry which is preliminary data.</text>
</comment>
<organism evidence="3 4">
    <name type="scientific">Trichoderma arundinaceum</name>
    <dbReference type="NCBI Taxonomy" id="490622"/>
    <lineage>
        <taxon>Eukaryota</taxon>
        <taxon>Fungi</taxon>
        <taxon>Dikarya</taxon>
        <taxon>Ascomycota</taxon>
        <taxon>Pezizomycotina</taxon>
        <taxon>Sordariomycetes</taxon>
        <taxon>Hypocreomycetidae</taxon>
        <taxon>Hypocreales</taxon>
        <taxon>Hypocreaceae</taxon>
        <taxon>Trichoderma</taxon>
    </lineage>
</organism>
<gene>
    <name evidence="3" type="ORF">TARUN_922</name>
</gene>
<dbReference type="Proteomes" id="UP000266272">
    <property type="component" value="Unassembled WGS sequence"/>
</dbReference>
<dbReference type="STRING" id="490622.A0A395NZQ4"/>
<evidence type="ECO:0000256" key="2">
    <source>
        <dbReference type="SAM" id="Phobius"/>
    </source>
</evidence>
<keyword evidence="2" id="KW-0812">Transmembrane</keyword>
<reference evidence="3 4" key="1">
    <citation type="journal article" date="2018" name="PLoS Pathog.">
        <title>Evolution of structural diversity of trichothecenes, a family of toxins produced by plant pathogenic and entomopathogenic fungi.</title>
        <authorList>
            <person name="Proctor R.H."/>
            <person name="McCormick S.P."/>
            <person name="Kim H.S."/>
            <person name="Cardoza R.E."/>
            <person name="Stanley A.M."/>
            <person name="Lindo L."/>
            <person name="Kelly A."/>
            <person name="Brown D.W."/>
            <person name="Lee T."/>
            <person name="Vaughan M.M."/>
            <person name="Alexander N.J."/>
            <person name="Busman M."/>
            <person name="Gutierrez S."/>
        </authorList>
    </citation>
    <scope>NUCLEOTIDE SEQUENCE [LARGE SCALE GENOMIC DNA]</scope>
    <source>
        <strain evidence="3 4">IBT 40837</strain>
    </source>
</reference>
<keyword evidence="2" id="KW-1133">Transmembrane helix</keyword>
<dbReference type="EMBL" id="PXOA01000058">
    <property type="protein sequence ID" value="RFU81267.1"/>
    <property type="molecule type" value="Genomic_DNA"/>
</dbReference>
<feature type="compositionally biased region" description="Basic and acidic residues" evidence="1">
    <location>
        <begin position="8"/>
        <end position="21"/>
    </location>
</feature>
<keyword evidence="4" id="KW-1185">Reference proteome</keyword>
<feature type="region of interest" description="Disordered" evidence="1">
    <location>
        <begin position="1"/>
        <end position="67"/>
    </location>
</feature>
<accession>A0A395NZQ4</accession>
<protein>
    <submittedName>
        <fullName evidence="3">Pan domain-containing</fullName>
    </submittedName>
</protein>